<keyword evidence="2" id="KW-0472">Membrane</keyword>
<feature type="coiled-coil region" evidence="1">
    <location>
        <begin position="31"/>
        <end position="65"/>
    </location>
</feature>
<dbReference type="GeneID" id="13795844"/>
<evidence type="ECO:0000256" key="2">
    <source>
        <dbReference type="SAM" id="Phobius"/>
    </source>
</evidence>
<sequence>MASNAIVASIGIAIGIAIGVGAGLAILASVAPGLEKQVQEQNSRITALESELQLANEKNAALENGLDRGRSMQSMNSAASVTVPPVMGFYSGQEILFIHTEASDQSVASMLTMMMGSPVIFVPSLKDVPLSSLGEVYVFTNGVAGNGPFGFQPDVFSSVPTDRDYTPLRTVKLVSWNDPSAARELHSVEEVKDAEAKGEMTVSNPGVVVNMPIVKWQGGRR</sequence>
<dbReference type="Pfam" id="PF24298">
    <property type="entry name" value="DUF7482"/>
    <property type="match status" value="1"/>
</dbReference>
<dbReference type="STRING" id="1237085.Ngar_c19810"/>
<evidence type="ECO:0000313" key="5">
    <source>
        <dbReference type="Proteomes" id="UP000008037"/>
    </source>
</evidence>
<dbReference type="Proteomes" id="UP000008037">
    <property type="component" value="Chromosome"/>
</dbReference>
<dbReference type="BioCyc" id="CNIT1237085:G1324-1979-MONOMER"/>
<evidence type="ECO:0000313" key="4">
    <source>
        <dbReference type="EMBL" id="AFU58913.1"/>
    </source>
</evidence>
<proteinExistence type="predicted"/>
<name>K0IIM3_NITGG</name>
<gene>
    <name evidence="4" type="ordered locus">Ngar_c19810</name>
</gene>
<keyword evidence="2" id="KW-0812">Transmembrane</keyword>
<keyword evidence="5" id="KW-1185">Reference proteome</keyword>
<organism evidence="4 5">
    <name type="scientific">Nitrososphaera gargensis (strain Ga9.2)</name>
    <dbReference type="NCBI Taxonomy" id="1237085"/>
    <lineage>
        <taxon>Archaea</taxon>
        <taxon>Nitrososphaerota</taxon>
        <taxon>Nitrososphaeria</taxon>
        <taxon>Nitrososphaerales</taxon>
        <taxon>Nitrososphaeraceae</taxon>
        <taxon>Nitrososphaera</taxon>
    </lineage>
</organism>
<keyword evidence="1" id="KW-0175">Coiled coil</keyword>
<protein>
    <recommendedName>
        <fullName evidence="3">DUF7482 domain-containing protein</fullName>
    </recommendedName>
</protein>
<accession>K0IIM3</accession>
<dbReference type="HOGENOM" id="CLU_1248317_0_0_2"/>
<keyword evidence="2" id="KW-1133">Transmembrane helix</keyword>
<reference evidence="4 5" key="1">
    <citation type="journal article" date="2012" name="Environ. Microbiol.">
        <title>The genome of the ammonia-oxidizing Candidatus Nitrososphaera gargensis: insights into metabolic versatility and environmental adaptations.</title>
        <authorList>
            <person name="Spang A."/>
            <person name="Poehlein A."/>
            <person name="Offre P."/>
            <person name="Zumbragel S."/>
            <person name="Haider S."/>
            <person name="Rychlik N."/>
            <person name="Nowka B."/>
            <person name="Schmeisser C."/>
            <person name="Lebedeva E.V."/>
            <person name="Rattei T."/>
            <person name="Bohm C."/>
            <person name="Schmid M."/>
            <person name="Galushko A."/>
            <person name="Hatzenpichler R."/>
            <person name="Weinmaier T."/>
            <person name="Daniel R."/>
            <person name="Schleper C."/>
            <person name="Spieck E."/>
            <person name="Streit W."/>
            <person name="Wagner M."/>
        </authorList>
    </citation>
    <scope>NUCLEOTIDE SEQUENCE [LARGE SCALE GENOMIC DNA]</scope>
    <source>
        <strain evidence="5">Ga9.2</strain>
    </source>
</reference>
<feature type="transmembrane region" description="Helical" evidence="2">
    <location>
        <begin position="6"/>
        <end position="34"/>
    </location>
</feature>
<evidence type="ECO:0000256" key="1">
    <source>
        <dbReference type="SAM" id="Coils"/>
    </source>
</evidence>
<dbReference type="InParanoid" id="K0IIM3"/>
<dbReference type="RefSeq" id="WP_015019449.1">
    <property type="nucleotide sequence ID" value="NC_018719.1"/>
</dbReference>
<dbReference type="EMBL" id="CP002408">
    <property type="protein sequence ID" value="AFU58913.1"/>
    <property type="molecule type" value="Genomic_DNA"/>
</dbReference>
<evidence type="ECO:0000259" key="3">
    <source>
        <dbReference type="Pfam" id="PF24298"/>
    </source>
</evidence>
<dbReference type="OrthoDB" id="9592at2157"/>
<feature type="domain" description="DUF7482" evidence="3">
    <location>
        <begin position="92"/>
        <end position="219"/>
    </location>
</feature>
<dbReference type="InterPro" id="IPR055905">
    <property type="entry name" value="DUF7482"/>
</dbReference>
<dbReference type="AlphaFoldDB" id="K0IIM3"/>
<dbReference type="KEGG" id="nga:Ngar_c19810"/>